<sequence length="200" mass="20870">MRNPEESSGDGDDEGAVAALQTGSRRRVSDPLQRTAEEIEPRLPKSGDTSSTSSHEGAAGAGRQAVERTLLAPRAQSSPEDGRSRPACVMLAILGVAIALTLLVVCFRYFLSVGKQQGSATNVAPSLIQASPQMVAVDHQPLLRQHVKAHGVNQHQFDAVGAARLLVNAAAPLAGPFSAPAPAQSRPGRSGRFRSVLGVP</sequence>
<keyword evidence="2" id="KW-0472">Membrane</keyword>
<evidence type="ECO:0000256" key="2">
    <source>
        <dbReference type="SAM" id="Phobius"/>
    </source>
</evidence>
<dbReference type="EMBL" id="HBGW01011118">
    <property type="protein sequence ID" value="CAD9511634.1"/>
    <property type="molecule type" value="Transcribed_RNA"/>
</dbReference>
<feature type="region of interest" description="Disordered" evidence="1">
    <location>
        <begin position="1"/>
        <end position="65"/>
    </location>
</feature>
<organism evidence="3">
    <name type="scientific">Zooxanthella nutricula</name>
    <dbReference type="NCBI Taxonomy" id="1333877"/>
    <lineage>
        <taxon>Eukaryota</taxon>
        <taxon>Sar</taxon>
        <taxon>Alveolata</taxon>
        <taxon>Dinophyceae</taxon>
        <taxon>Peridiniales</taxon>
        <taxon>Peridiniales incertae sedis</taxon>
        <taxon>Zooxanthella</taxon>
    </lineage>
</organism>
<gene>
    <name evidence="3" type="ORF">BRAN1462_LOCUS7025</name>
</gene>
<keyword evidence="2" id="KW-1133">Transmembrane helix</keyword>
<dbReference type="AlphaFoldDB" id="A0A6U6HQP4"/>
<feature type="region of interest" description="Disordered" evidence="1">
    <location>
        <begin position="178"/>
        <end position="200"/>
    </location>
</feature>
<protein>
    <submittedName>
        <fullName evidence="3">Uncharacterized protein</fullName>
    </submittedName>
</protein>
<proteinExistence type="predicted"/>
<evidence type="ECO:0000256" key="1">
    <source>
        <dbReference type="SAM" id="MobiDB-lite"/>
    </source>
</evidence>
<keyword evidence="2" id="KW-0812">Transmembrane</keyword>
<reference evidence="3" key="1">
    <citation type="submission" date="2021-01" db="EMBL/GenBank/DDBJ databases">
        <authorList>
            <person name="Corre E."/>
            <person name="Pelletier E."/>
            <person name="Niang G."/>
            <person name="Scheremetjew M."/>
            <person name="Finn R."/>
            <person name="Kale V."/>
            <person name="Holt S."/>
            <person name="Cochrane G."/>
            <person name="Meng A."/>
            <person name="Brown T."/>
            <person name="Cohen L."/>
        </authorList>
    </citation>
    <scope>NUCLEOTIDE SEQUENCE</scope>
    <source>
        <strain evidence="3">RCC3387</strain>
    </source>
</reference>
<name>A0A6U6HQP4_9DINO</name>
<feature type="compositionally biased region" description="Basic and acidic residues" evidence="1">
    <location>
        <begin position="35"/>
        <end position="45"/>
    </location>
</feature>
<accession>A0A6U6HQP4</accession>
<evidence type="ECO:0000313" key="3">
    <source>
        <dbReference type="EMBL" id="CAD9511634.1"/>
    </source>
</evidence>
<feature type="transmembrane region" description="Helical" evidence="2">
    <location>
        <begin position="87"/>
        <end position="111"/>
    </location>
</feature>